<dbReference type="Pfam" id="PF00924">
    <property type="entry name" value="MS_channel_2nd"/>
    <property type="match status" value="1"/>
</dbReference>
<evidence type="ECO:0000313" key="11">
    <source>
        <dbReference type="EMBL" id="MDS1272622.1"/>
    </source>
</evidence>
<dbReference type="Pfam" id="PF21088">
    <property type="entry name" value="MS_channel_1st"/>
    <property type="match status" value="1"/>
</dbReference>
<feature type="transmembrane region" description="Helical" evidence="7">
    <location>
        <begin position="97"/>
        <end position="116"/>
    </location>
</feature>
<evidence type="ECO:0000256" key="1">
    <source>
        <dbReference type="ARBA" id="ARBA00004651"/>
    </source>
</evidence>
<sequence length="306" mass="32223">MFPELSLSPMTTPALAFSESAEPVVAWAMRNSEAMISAVVNVAVILVLAVVARFVLGRLVTHLTNRVVEAPTPGSGRGAADGSAARKQARVQTIGSVLRNLASIVVYGVALLMVLGEIGISLGPILASAGVVGLAIGFGAQGLVRDFVSGLFLMMEDQYGVGDVVDVGDAVGTVEDVGLRITKIRDLDGGLWYIRNGEILRVCNMNQDWANAVVELPLSYATDLEQATQAIERGLAEISSEHADQLVEPPELAGLVGVSGGALSMRIIAKTRPGEQWALSRAMRARIKRSLDEAGIDLARPVVTTV</sequence>
<comment type="similarity">
    <text evidence="2">Belongs to the MscS (TC 1.A.23) family.</text>
</comment>
<dbReference type="InterPro" id="IPR011066">
    <property type="entry name" value="MscS_channel_C_sf"/>
</dbReference>
<evidence type="ECO:0000256" key="2">
    <source>
        <dbReference type="ARBA" id="ARBA00008017"/>
    </source>
</evidence>
<dbReference type="InterPro" id="IPR010920">
    <property type="entry name" value="LSM_dom_sf"/>
</dbReference>
<dbReference type="InterPro" id="IPR006685">
    <property type="entry name" value="MscS_channel_2nd"/>
</dbReference>
<dbReference type="InterPro" id="IPR049278">
    <property type="entry name" value="MS_channel_C"/>
</dbReference>
<evidence type="ECO:0000259" key="9">
    <source>
        <dbReference type="Pfam" id="PF21082"/>
    </source>
</evidence>
<evidence type="ECO:0000256" key="6">
    <source>
        <dbReference type="ARBA" id="ARBA00023136"/>
    </source>
</evidence>
<dbReference type="InterPro" id="IPR045276">
    <property type="entry name" value="YbiO_bact"/>
</dbReference>
<evidence type="ECO:0000313" key="12">
    <source>
        <dbReference type="Proteomes" id="UP001250214"/>
    </source>
</evidence>
<feature type="domain" description="Mechanosensitive ion channel MscS C-terminal" evidence="9">
    <location>
        <begin position="214"/>
        <end position="297"/>
    </location>
</feature>
<evidence type="ECO:0000256" key="3">
    <source>
        <dbReference type="ARBA" id="ARBA00022475"/>
    </source>
</evidence>
<keyword evidence="5 7" id="KW-1133">Transmembrane helix</keyword>
<proteinExistence type="inferred from homology"/>
<name>A0ABU2HBD3_9ACTN</name>
<dbReference type="InterPro" id="IPR049142">
    <property type="entry name" value="MS_channel_1st"/>
</dbReference>
<evidence type="ECO:0000259" key="8">
    <source>
        <dbReference type="Pfam" id="PF00924"/>
    </source>
</evidence>
<feature type="transmembrane region" description="Helical" evidence="7">
    <location>
        <begin position="34"/>
        <end position="56"/>
    </location>
</feature>
<dbReference type="Pfam" id="PF21082">
    <property type="entry name" value="MS_channel_3rd"/>
    <property type="match status" value="1"/>
</dbReference>
<dbReference type="Gene3D" id="3.30.70.100">
    <property type="match status" value="1"/>
</dbReference>
<keyword evidence="6 7" id="KW-0472">Membrane</keyword>
<dbReference type="InterPro" id="IPR011014">
    <property type="entry name" value="MscS_channel_TM-2"/>
</dbReference>
<organism evidence="11 12">
    <name type="scientific">Lipingzhangella rawalii</name>
    <dbReference type="NCBI Taxonomy" id="2055835"/>
    <lineage>
        <taxon>Bacteria</taxon>
        <taxon>Bacillati</taxon>
        <taxon>Actinomycetota</taxon>
        <taxon>Actinomycetes</taxon>
        <taxon>Streptosporangiales</taxon>
        <taxon>Nocardiopsidaceae</taxon>
        <taxon>Lipingzhangella</taxon>
    </lineage>
</organism>
<dbReference type="PANTHER" id="PTHR30460">
    <property type="entry name" value="MODERATE CONDUCTANCE MECHANOSENSITIVE CHANNEL YBIO"/>
    <property type="match status" value="1"/>
</dbReference>
<comment type="subcellular location">
    <subcellularLocation>
        <location evidence="1">Cell membrane</location>
        <topology evidence="1">Multi-pass membrane protein</topology>
    </subcellularLocation>
</comment>
<gene>
    <name evidence="11" type="ORF">RIF23_20245</name>
</gene>
<protein>
    <submittedName>
        <fullName evidence="11">Mechanosensitive ion channel family protein</fullName>
    </submittedName>
</protein>
<dbReference type="SUPFAM" id="SSF82689">
    <property type="entry name" value="Mechanosensitive channel protein MscS (YggB), C-terminal domain"/>
    <property type="match status" value="1"/>
</dbReference>
<accession>A0ABU2HBD3</accession>
<dbReference type="SUPFAM" id="SSF82861">
    <property type="entry name" value="Mechanosensitive channel protein MscS (YggB), transmembrane region"/>
    <property type="match status" value="1"/>
</dbReference>
<reference evidence="12" key="1">
    <citation type="submission" date="2023-07" db="EMBL/GenBank/DDBJ databases">
        <title>Novel species in the genus Lipingzhangella isolated from Sambhar Salt Lake.</title>
        <authorList>
            <person name="Jiya N."/>
            <person name="Kajale S."/>
            <person name="Sharma A."/>
        </authorList>
    </citation>
    <scope>NUCLEOTIDE SEQUENCE [LARGE SCALE GENOMIC DNA]</scope>
    <source>
        <strain evidence="12">LS1_29</strain>
    </source>
</reference>
<keyword evidence="3" id="KW-1003">Cell membrane</keyword>
<keyword evidence="4 7" id="KW-0812">Transmembrane</keyword>
<feature type="domain" description="Mechanosensitive ion channel transmembrane helices 2/3" evidence="10">
    <location>
        <begin position="100"/>
        <end position="141"/>
    </location>
</feature>
<keyword evidence="12" id="KW-1185">Reference proteome</keyword>
<dbReference type="Gene3D" id="1.10.287.1260">
    <property type="match status" value="1"/>
</dbReference>
<comment type="caution">
    <text evidence="11">The sequence shown here is derived from an EMBL/GenBank/DDBJ whole genome shotgun (WGS) entry which is preliminary data.</text>
</comment>
<dbReference type="RefSeq" id="WP_310914217.1">
    <property type="nucleotide sequence ID" value="NZ_JAVLVT010000018.1"/>
</dbReference>
<dbReference type="EMBL" id="JAVLVT010000018">
    <property type="protein sequence ID" value="MDS1272622.1"/>
    <property type="molecule type" value="Genomic_DNA"/>
</dbReference>
<feature type="transmembrane region" description="Helical" evidence="7">
    <location>
        <begin position="122"/>
        <end position="144"/>
    </location>
</feature>
<feature type="domain" description="Mechanosensitive ion channel MscS" evidence="8">
    <location>
        <begin position="143"/>
        <end position="206"/>
    </location>
</feature>
<evidence type="ECO:0000256" key="5">
    <source>
        <dbReference type="ARBA" id="ARBA00022989"/>
    </source>
</evidence>
<dbReference type="Proteomes" id="UP001250214">
    <property type="component" value="Unassembled WGS sequence"/>
</dbReference>
<evidence type="ECO:0000259" key="10">
    <source>
        <dbReference type="Pfam" id="PF21088"/>
    </source>
</evidence>
<dbReference type="InterPro" id="IPR023408">
    <property type="entry name" value="MscS_beta-dom_sf"/>
</dbReference>
<dbReference type="Gene3D" id="2.30.30.60">
    <property type="match status" value="1"/>
</dbReference>
<dbReference type="PANTHER" id="PTHR30460:SF0">
    <property type="entry name" value="MODERATE CONDUCTANCE MECHANOSENSITIVE CHANNEL YBIO"/>
    <property type="match status" value="1"/>
</dbReference>
<evidence type="ECO:0000256" key="4">
    <source>
        <dbReference type="ARBA" id="ARBA00022692"/>
    </source>
</evidence>
<evidence type="ECO:0000256" key="7">
    <source>
        <dbReference type="SAM" id="Phobius"/>
    </source>
</evidence>
<dbReference type="SUPFAM" id="SSF50182">
    <property type="entry name" value="Sm-like ribonucleoproteins"/>
    <property type="match status" value="1"/>
</dbReference>